<feature type="repeat" description="ANK" evidence="3">
    <location>
        <begin position="62"/>
        <end position="94"/>
    </location>
</feature>
<dbReference type="AlphaFoldDB" id="A0A938XUP1"/>
<dbReference type="InterPro" id="IPR051165">
    <property type="entry name" value="Multifunctional_ANK_Repeat"/>
</dbReference>
<gene>
    <name evidence="4" type="ORF">JOC47_002991</name>
</gene>
<evidence type="ECO:0000256" key="2">
    <source>
        <dbReference type="ARBA" id="ARBA00023043"/>
    </source>
</evidence>
<evidence type="ECO:0000256" key="1">
    <source>
        <dbReference type="ARBA" id="ARBA00022737"/>
    </source>
</evidence>
<dbReference type="Proteomes" id="UP000774000">
    <property type="component" value="Unassembled WGS sequence"/>
</dbReference>
<proteinExistence type="predicted"/>
<dbReference type="PROSITE" id="PS50088">
    <property type="entry name" value="ANK_REPEAT"/>
    <property type="match status" value="7"/>
</dbReference>
<keyword evidence="2 3" id="KW-0040">ANK repeat</keyword>
<dbReference type="PANTHER" id="PTHR24123:SF33">
    <property type="entry name" value="PROTEIN HOS4"/>
    <property type="match status" value="1"/>
</dbReference>
<evidence type="ECO:0000256" key="3">
    <source>
        <dbReference type="PROSITE-ProRule" id="PRU00023"/>
    </source>
</evidence>
<feature type="repeat" description="ANK" evidence="3">
    <location>
        <begin position="199"/>
        <end position="231"/>
    </location>
</feature>
<dbReference type="Pfam" id="PF00023">
    <property type="entry name" value="Ank"/>
    <property type="match status" value="1"/>
</dbReference>
<dbReference type="Pfam" id="PF12796">
    <property type="entry name" value="Ank_2"/>
    <property type="match status" value="3"/>
</dbReference>
<dbReference type="EMBL" id="JAFBDQ010000027">
    <property type="protein sequence ID" value="MBM7558121.1"/>
    <property type="molecule type" value="Genomic_DNA"/>
</dbReference>
<feature type="repeat" description="ANK" evidence="3">
    <location>
        <begin position="263"/>
        <end position="295"/>
    </location>
</feature>
<feature type="repeat" description="ANK" evidence="3">
    <location>
        <begin position="155"/>
        <end position="187"/>
    </location>
</feature>
<comment type="caution">
    <text evidence="4">The sequence shown here is derived from an EMBL/GenBank/DDBJ whole genome shotgun (WGS) entry which is preliminary data.</text>
</comment>
<accession>A0A938XUP1</accession>
<dbReference type="PROSITE" id="PS50297">
    <property type="entry name" value="ANK_REP_REGION"/>
    <property type="match status" value="6"/>
</dbReference>
<dbReference type="RefSeq" id="WP_204703130.1">
    <property type="nucleotide sequence ID" value="NZ_JAFBDQ010000027.1"/>
</dbReference>
<organism evidence="4 5">
    <name type="scientific">Halanaerobacter jeridensis</name>
    <dbReference type="NCBI Taxonomy" id="706427"/>
    <lineage>
        <taxon>Bacteria</taxon>
        <taxon>Bacillati</taxon>
        <taxon>Bacillota</taxon>
        <taxon>Clostridia</taxon>
        <taxon>Halanaerobiales</taxon>
        <taxon>Halobacteroidaceae</taxon>
        <taxon>Halanaerobacter</taxon>
    </lineage>
</organism>
<feature type="repeat" description="ANK" evidence="3">
    <location>
        <begin position="329"/>
        <end position="361"/>
    </location>
</feature>
<feature type="repeat" description="ANK" evidence="3">
    <location>
        <begin position="395"/>
        <end position="427"/>
    </location>
</feature>
<feature type="repeat" description="ANK" evidence="3">
    <location>
        <begin position="362"/>
        <end position="394"/>
    </location>
</feature>
<sequence length="459" mass="50471">MTNKKKLLTIGIIAILVLSFSFGIKAEESELFKAVKQNNVTKVKELIKSGVNINKTSEYYNIQVTPLILALHKGHSKIGKLLIKAGTKVNWTTKNDITALDFAEKPQVVKLLLKNGANFDDKNIIIAIKNKNSKKAKILLKNSDNFNVNAVDDTFGRTALMYAAKNGDLGMVNKLIKKGANVNYKTKEKKGTLRKEVYKGVTALMYAAKNGDVDMINKLIEEGADVTAKDNMGRTALMMAVMNPEAVKLLIKKGANVNVKSDKGKTALMYAAAARNIKSIKILLANEANANARDNKGRTALDFAVLERDSRIVKREKKIAKMLIKNGLKSKTALFKSIDKERPEVVEILIEEGADVNVRTDDGRTALMKAIGENNSEIVKVLIKGGANVNAKDNNGQTALMKAVNKRNKYVVKMLIENGANVNAKDNKGQTALDILENLNFEKNKVIFEILIAASEEKK</sequence>
<reference evidence="4" key="1">
    <citation type="submission" date="2021-01" db="EMBL/GenBank/DDBJ databases">
        <title>Genomic Encyclopedia of Type Strains, Phase IV (KMG-IV): sequencing the most valuable type-strain genomes for metagenomic binning, comparative biology and taxonomic classification.</title>
        <authorList>
            <person name="Goeker M."/>
        </authorList>
    </citation>
    <scope>NUCLEOTIDE SEQUENCE</scope>
    <source>
        <strain evidence="4">DSM 23230</strain>
    </source>
</reference>
<keyword evidence="5" id="KW-1185">Reference proteome</keyword>
<keyword evidence="1" id="KW-0677">Repeat</keyword>
<evidence type="ECO:0000313" key="4">
    <source>
        <dbReference type="EMBL" id="MBM7558121.1"/>
    </source>
</evidence>
<dbReference type="Pfam" id="PF13637">
    <property type="entry name" value="Ank_4"/>
    <property type="match status" value="1"/>
</dbReference>
<dbReference type="SUPFAM" id="SSF48403">
    <property type="entry name" value="Ankyrin repeat"/>
    <property type="match status" value="2"/>
</dbReference>
<dbReference type="Gene3D" id="1.25.40.20">
    <property type="entry name" value="Ankyrin repeat-containing domain"/>
    <property type="match status" value="5"/>
</dbReference>
<dbReference type="InterPro" id="IPR002110">
    <property type="entry name" value="Ankyrin_rpt"/>
</dbReference>
<protein>
    <submittedName>
        <fullName evidence="4">Ankyrin repeat protein</fullName>
    </submittedName>
</protein>
<dbReference type="InterPro" id="IPR036770">
    <property type="entry name" value="Ankyrin_rpt-contain_sf"/>
</dbReference>
<dbReference type="SMART" id="SM00248">
    <property type="entry name" value="ANK"/>
    <property type="match status" value="10"/>
</dbReference>
<dbReference type="PRINTS" id="PR01415">
    <property type="entry name" value="ANKYRIN"/>
</dbReference>
<evidence type="ECO:0000313" key="5">
    <source>
        <dbReference type="Proteomes" id="UP000774000"/>
    </source>
</evidence>
<dbReference type="PANTHER" id="PTHR24123">
    <property type="entry name" value="ANKYRIN REPEAT-CONTAINING"/>
    <property type="match status" value="1"/>
</dbReference>
<name>A0A938XUP1_9FIRM</name>